<protein>
    <submittedName>
        <fullName evidence="2">Uncharacterized protein</fullName>
    </submittedName>
</protein>
<organism evidence="2">
    <name type="scientific">marine sediment metagenome</name>
    <dbReference type="NCBI Taxonomy" id="412755"/>
    <lineage>
        <taxon>unclassified sequences</taxon>
        <taxon>metagenomes</taxon>
        <taxon>ecological metagenomes</taxon>
    </lineage>
</organism>
<evidence type="ECO:0000256" key="1">
    <source>
        <dbReference type="SAM" id="Coils"/>
    </source>
</evidence>
<dbReference type="EMBL" id="LAZR01006213">
    <property type="protein sequence ID" value="KKM93881.1"/>
    <property type="molecule type" value="Genomic_DNA"/>
</dbReference>
<reference evidence="2" key="1">
    <citation type="journal article" date="2015" name="Nature">
        <title>Complex archaea that bridge the gap between prokaryotes and eukaryotes.</title>
        <authorList>
            <person name="Spang A."/>
            <person name="Saw J.H."/>
            <person name="Jorgensen S.L."/>
            <person name="Zaremba-Niedzwiedzka K."/>
            <person name="Martijn J."/>
            <person name="Lind A.E."/>
            <person name="van Eijk R."/>
            <person name="Schleper C."/>
            <person name="Guy L."/>
            <person name="Ettema T.J."/>
        </authorList>
    </citation>
    <scope>NUCLEOTIDE SEQUENCE</scope>
</reference>
<comment type="caution">
    <text evidence="2">The sequence shown here is derived from an EMBL/GenBank/DDBJ whole genome shotgun (WGS) entry which is preliminary data.</text>
</comment>
<evidence type="ECO:0000313" key="2">
    <source>
        <dbReference type="EMBL" id="KKM93881.1"/>
    </source>
</evidence>
<proteinExistence type="predicted"/>
<name>A0A0F9M3G0_9ZZZZ</name>
<sequence length="79" mass="8837">MTSRTTVWAKAVGNALDALQELKDLQEEYQEWQDNLPENFQDSPVSEKLQTVADLDLDSALEVVEEAEGLDLPLGFGRD</sequence>
<gene>
    <name evidence="2" type="ORF">LCGC14_1204100</name>
</gene>
<keyword evidence="1" id="KW-0175">Coiled coil</keyword>
<dbReference type="AlphaFoldDB" id="A0A0F9M3G0"/>
<accession>A0A0F9M3G0</accession>
<feature type="coiled-coil region" evidence="1">
    <location>
        <begin position="15"/>
        <end position="42"/>
    </location>
</feature>